<reference evidence="8 9" key="1">
    <citation type="submission" date="2018-01" db="EMBL/GenBank/DDBJ databases">
        <title>Complete genome sequence of Bacteriovorax stolpii DSM12778.</title>
        <authorList>
            <person name="Tang B."/>
            <person name="Chang J."/>
        </authorList>
    </citation>
    <scope>NUCLEOTIDE SEQUENCE [LARGE SCALE GENOMIC DNA]</scope>
    <source>
        <strain evidence="8 9">DSM 12778</strain>
    </source>
</reference>
<keyword evidence="9" id="KW-1185">Reference proteome</keyword>
<evidence type="ECO:0000256" key="7">
    <source>
        <dbReference type="HAMAP-Rule" id="MF_01147"/>
    </source>
</evidence>
<comment type="catalytic activity">
    <reaction evidence="7">
        <text>L-cysteinyl-[prolipoprotein] + a 1,2-diacyl-sn-glycero-3-phospho-(1'-sn-glycerol) = an S-1,2-diacyl-sn-glyceryl-L-cysteinyl-[prolipoprotein] + sn-glycerol 1-phosphate + H(+)</text>
        <dbReference type="Rhea" id="RHEA:56712"/>
        <dbReference type="Rhea" id="RHEA-COMP:14679"/>
        <dbReference type="Rhea" id="RHEA-COMP:14680"/>
        <dbReference type="ChEBI" id="CHEBI:15378"/>
        <dbReference type="ChEBI" id="CHEBI:29950"/>
        <dbReference type="ChEBI" id="CHEBI:57685"/>
        <dbReference type="ChEBI" id="CHEBI:64716"/>
        <dbReference type="ChEBI" id="CHEBI:140658"/>
        <dbReference type="EC" id="2.5.1.145"/>
    </reaction>
</comment>
<accession>A0A2K9NN19</accession>
<dbReference type="RefSeq" id="WP_102242214.1">
    <property type="nucleotide sequence ID" value="NZ_CP025704.1"/>
</dbReference>
<feature type="transmembrane region" description="Helical" evidence="7">
    <location>
        <begin position="231"/>
        <end position="257"/>
    </location>
</feature>
<keyword evidence="5 7" id="KW-1133">Transmembrane helix</keyword>
<dbReference type="PANTHER" id="PTHR30589">
    <property type="entry name" value="PROLIPOPROTEIN DIACYLGLYCERYL TRANSFERASE"/>
    <property type="match status" value="1"/>
</dbReference>
<feature type="transmembrane region" description="Helical" evidence="7">
    <location>
        <begin position="98"/>
        <end position="115"/>
    </location>
</feature>
<dbReference type="OrthoDB" id="5293946at2"/>
<keyword evidence="6 7" id="KW-0472">Membrane</keyword>
<evidence type="ECO:0000313" key="9">
    <source>
        <dbReference type="Proteomes" id="UP000235584"/>
    </source>
</evidence>
<evidence type="ECO:0000256" key="1">
    <source>
        <dbReference type="ARBA" id="ARBA00007150"/>
    </source>
</evidence>
<keyword evidence="3 7" id="KW-0808">Transferase</keyword>
<keyword evidence="2 7" id="KW-1003">Cell membrane</keyword>
<evidence type="ECO:0000256" key="6">
    <source>
        <dbReference type="ARBA" id="ARBA00023136"/>
    </source>
</evidence>
<dbReference type="KEGG" id="bsto:C0V70_02115"/>
<evidence type="ECO:0000256" key="2">
    <source>
        <dbReference type="ARBA" id="ARBA00022475"/>
    </source>
</evidence>
<dbReference type="NCBIfam" id="TIGR00544">
    <property type="entry name" value="lgt"/>
    <property type="match status" value="1"/>
</dbReference>
<keyword evidence="8" id="KW-0449">Lipoprotein</keyword>
<feature type="transmembrane region" description="Helical" evidence="7">
    <location>
        <begin position="23"/>
        <end position="43"/>
    </location>
</feature>
<comment type="function">
    <text evidence="7">Catalyzes the transfer of the diacylglyceryl group from phosphatidylglycerol to the sulfhydryl group of the N-terminal cysteine of a prolipoprotein, the first step in the formation of mature lipoproteins.</text>
</comment>
<dbReference type="PROSITE" id="PS01311">
    <property type="entry name" value="LGT"/>
    <property type="match status" value="1"/>
</dbReference>
<evidence type="ECO:0000256" key="3">
    <source>
        <dbReference type="ARBA" id="ARBA00022679"/>
    </source>
</evidence>
<comment type="pathway">
    <text evidence="7">Protein modification; lipoprotein biosynthesis (diacylglyceryl transfer).</text>
</comment>
<dbReference type="Pfam" id="PF01790">
    <property type="entry name" value="LGT"/>
    <property type="match status" value="1"/>
</dbReference>
<evidence type="ECO:0000313" key="8">
    <source>
        <dbReference type="EMBL" id="AUN96919.1"/>
    </source>
</evidence>
<evidence type="ECO:0000256" key="5">
    <source>
        <dbReference type="ARBA" id="ARBA00022989"/>
    </source>
</evidence>
<dbReference type="InterPro" id="IPR001640">
    <property type="entry name" value="Lgt"/>
</dbReference>
<dbReference type="EMBL" id="CP025704">
    <property type="protein sequence ID" value="AUN96919.1"/>
    <property type="molecule type" value="Genomic_DNA"/>
</dbReference>
<gene>
    <name evidence="7" type="primary">lgt</name>
    <name evidence="8" type="ORF">C0V70_02115</name>
</gene>
<dbReference type="AlphaFoldDB" id="A0A2K9NN19"/>
<protein>
    <recommendedName>
        <fullName evidence="7">Phosphatidylglycerol--prolipoprotein diacylglyceryl transferase</fullName>
        <ecNumber evidence="7">2.5.1.145</ecNumber>
    </recommendedName>
</protein>
<dbReference type="GO" id="GO:0008961">
    <property type="term" value="F:phosphatidylglycerol-prolipoprotein diacylglyceryl transferase activity"/>
    <property type="evidence" value="ECO:0007669"/>
    <property type="project" value="UniProtKB-UniRule"/>
</dbReference>
<evidence type="ECO:0000256" key="4">
    <source>
        <dbReference type="ARBA" id="ARBA00022692"/>
    </source>
</evidence>
<dbReference type="EC" id="2.5.1.145" evidence="7"/>
<dbReference type="Proteomes" id="UP000235584">
    <property type="component" value="Chromosome"/>
</dbReference>
<name>A0A2K9NN19_BACTC</name>
<dbReference type="GO" id="GO:0042158">
    <property type="term" value="P:lipoprotein biosynthetic process"/>
    <property type="evidence" value="ECO:0007669"/>
    <property type="project" value="UniProtKB-UniRule"/>
</dbReference>
<sequence length="264" mass="29672">MGSHYVHNLDPVILDLGSLQIRWYGLMYVVGFIIAGVLLKKLVKDNFFKVEEAKIDSLITTMIVCMFIGARFAYVFIYNWDYYADHMMELLAVWKGGLSFHGALAGLCVGGYIFGRQNKLTWFEVMDSIALAGAQGLFFGRMGNFINGELYGRPTTSWVGIIFPNGGGLAPRHPSQLYEAVLEGIVLSIILWMMKSKVKVYGMISAAFIAVYGIFRFIVEFYREPDTQLGYYFGFLTMGQILCFLMIIVGVGVGIYAKKRNVTI</sequence>
<keyword evidence="4 7" id="KW-0812">Transmembrane</keyword>
<comment type="similarity">
    <text evidence="1 7">Belongs to the Lgt family.</text>
</comment>
<dbReference type="PANTHER" id="PTHR30589:SF0">
    <property type="entry name" value="PHOSPHATIDYLGLYCEROL--PROLIPOPROTEIN DIACYLGLYCERYL TRANSFERASE"/>
    <property type="match status" value="1"/>
</dbReference>
<dbReference type="GO" id="GO:0005886">
    <property type="term" value="C:plasma membrane"/>
    <property type="evidence" value="ECO:0007669"/>
    <property type="project" value="UniProtKB-SubCell"/>
</dbReference>
<feature type="binding site" evidence="7">
    <location>
        <position position="141"/>
    </location>
    <ligand>
        <name>a 1,2-diacyl-sn-glycero-3-phospho-(1'-sn-glycerol)</name>
        <dbReference type="ChEBI" id="CHEBI:64716"/>
    </ligand>
</feature>
<feature type="transmembrane region" description="Helical" evidence="7">
    <location>
        <begin position="200"/>
        <end position="219"/>
    </location>
</feature>
<dbReference type="HAMAP" id="MF_01147">
    <property type="entry name" value="Lgt"/>
    <property type="match status" value="1"/>
</dbReference>
<feature type="transmembrane region" description="Helical" evidence="7">
    <location>
        <begin position="55"/>
        <end position="78"/>
    </location>
</feature>
<organism evidence="8 9">
    <name type="scientific">Bacteriovorax stolpii</name>
    <name type="common">Bdellovibrio stolpii</name>
    <dbReference type="NCBI Taxonomy" id="960"/>
    <lineage>
        <taxon>Bacteria</taxon>
        <taxon>Pseudomonadati</taxon>
        <taxon>Bdellovibrionota</taxon>
        <taxon>Bacteriovoracia</taxon>
        <taxon>Bacteriovoracales</taxon>
        <taxon>Bacteriovoracaceae</taxon>
        <taxon>Bacteriovorax</taxon>
    </lineage>
</organism>
<comment type="subcellular location">
    <subcellularLocation>
        <location evidence="7">Cell membrane</location>
        <topology evidence="7">Multi-pass membrane protein</topology>
    </subcellularLocation>
</comment>
<proteinExistence type="inferred from homology"/>
<dbReference type="UniPathway" id="UPA00664"/>